<dbReference type="Proteomes" id="UP000220158">
    <property type="component" value="Chromosome 13"/>
</dbReference>
<evidence type="ECO:0000256" key="1">
    <source>
        <dbReference type="SAM" id="MobiDB-lite"/>
    </source>
</evidence>
<feature type="compositionally biased region" description="Acidic residues" evidence="1">
    <location>
        <begin position="437"/>
        <end position="453"/>
    </location>
</feature>
<dbReference type="VEuPathDB" id="PlasmoDB:PRELSG_1329300"/>
<dbReference type="OrthoDB" id="392697at2759"/>
<gene>
    <name evidence="2" type="ORF">PRELSG_1329300</name>
</gene>
<reference evidence="2 3" key="1">
    <citation type="submission" date="2015-04" db="EMBL/GenBank/DDBJ databases">
        <authorList>
            <consortium name="Pathogen Informatics"/>
        </authorList>
    </citation>
    <scope>NUCLEOTIDE SEQUENCE [LARGE SCALE GENOMIC DNA]</scope>
    <source>
        <strain evidence="2 3">SGS1</strain>
    </source>
</reference>
<dbReference type="RefSeq" id="XP_028535932.1">
    <property type="nucleotide sequence ID" value="XM_028678825.1"/>
</dbReference>
<dbReference type="AlphaFoldDB" id="A0A1J1HEF7"/>
<keyword evidence="3" id="KW-1185">Reference proteome</keyword>
<sequence>MDSQNYFKETLLFVDIQRSKNEKTELYLDYISKCFSYLLKQNDNYIITTLKKNNSLISFFFSYLLKADRSYDLCFDNLIKRKFNVLDICVLEFYLKIIEIFLKKDRKETTIIKSSFLDIQILMDVIMMLYKLNKKKIKELLNITYNITKFNFLNISKYVTFLYKEIKSVKERIDNYKINKNNLNNLLFEINEFIFCVYCFSKFFKKYHFFDINENKLINNLIIVKLFLYNGNDEKNEKLTTSCNFKDDCHFLYIFIQIYFDMLNTLYYDDLKDGCKKNILFLRYRFIKVLKIFIKNNLLYGDKRNNILHLSIIIDLLKEKSNEINLHFLRNDIYLSNWHFLEKLVLKNLLDFEFYSYINNFLKIISKKDEHQFVKKKYEHEIKQIKEITYISNDDVILKFLKKNNLNVSNCIEEILHLNEEEINNLENIKSEKLSDNDSENEDGNESESESENGNESVNESENEGKGQNKNEKEQFYSIKEDNTSIVKDNKKNIIEILRDNKLKKNPYIKKNVKYKYTNDSLDKENKDKILNLLNYSSSSHELSDNSIDNFENDIIFPNSYRKNYTYDSEEENENENENENKKKIHKKNFATKFYSHKTKENFISNKDNKKEINNKNDNEKIKSYYLKKRLNKGKFHRNQYDKKMSKGML</sequence>
<dbReference type="EMBL" id="LN835308">
    <property type="protein sequence ID" value="CRH03926.1"/>
    <property type="molecule type" value="Genomic_DNA"/>
</dbReference>
<organism evidence="2 3">
    <name type="scientific">Plasmodium relictum</name>
    <dbReference type="NCBI Taxonomy" id="85471"/>
    <lineage>
        <taxon>Eukaryota</taxon>
        <taxon>Sar</taxon>
        <taxon>Alveolata</taxon>
        <taxon>Apicomplexa</taxon>
        <taxon>Aconoidasida</taxon>
        <taxon>Haemosporida</taxon>
        <taxon>Plasmodiidae</taxon>
        <taxon>Plasmodium</taxon>
        <taxon>Plasmodium (Haemamoeba)</taxon>
    </lineage>
</organism>
<protein>
    <submittedName>
        <fullName evidence="2">Uncharacterized protein</fullName>
    </submittedName>
</protein>
<evidence type="ECO:0000313" key="2">
    <source>
        <dbReference type="EMBL" id="CRH03926.1"/>
    </source>
</evidence>
<evidence type="ECO:0000313" key="3">
    <source>
        <dbReference type="Proteomes" id="UP000220158"/>
    </source>
</evidence>
<dbReference type="GeneID" id="39738226"/>
<dbReference type="OMA" id="KYGEMDR"/>
<name>A0A1J1HEF7_PLARL</name>
<proteinExistence type="predicted"/>
<feature type="region of interest" description="Disordered" evidence="1">
    <location>
        <begin position="429"/>
        <end position="471"/>
    </location>
</feature>
<accession>A0A1J1HEF7</accession>
<dbReference type="KEGG" id="prel:PRELSG_1329300"/>